<reference evidence="1 2" key="1">
    <citation type="journal article" date="2016" name="Mol. Biol. Evol.">
        <title>Comparative Genomics of Early-Diverging Mushroom-Forming Fungi Provides Insights into the Origins of Lignocellulose Decay Capabilities.</title>
        <authorList>
            <person name="Nagy L.G."/>
            <person name="Riley R."/>
            <person name="Tritt A."/>
            <person name="Adam C."/>
            <person name="Daum C."/>
            <person name="Floudas D."/>
            <person name="Sun H."/>
            <person name="Yadav J.S."/>
            <person name="Pangilinan J."/>
            <person name="Larsson K.H."/>
            <person name="Matsuura K."/>
            <person name="Barry K."/>
            <person name="Labutti K."/>
            <person name="Kuo R."/>
            <person name="Ohm R.A."/>
            <person name="Bhattacharya S.S."/>
            <person name="Shirouzu T."/>
            <person name="Yoshinaga Y."/>
            <person name="Martin F.M."/>
            <person name="Grigoriev I.V."/>
            <person name="Hibbett D.S."/>
        </authorList>
    </citation>
    <scope>NUCLEOTIDE SEQUENCE [LARGE SCALE GENOMIC DNA]</scope>
    <source>
        <strain evidence="1 2">HHB14362 ss-1</strain>
    </source>
</reference>
<dbReference type="STRING" id="1314782.A0A165PNQ0"/>
<dbReference type="OrthoDB" id="2269034at2759"/>
<keyword evidence="2" id="KW-1185">Reference proteome</keyword>
<dbReference type="EMBL" id="KV425608">
    <property type="protein sequence ID" value="KZT21295.1"/>
    <property type="molecule type" value="Genomic_DNA"/>
</dbReference>
<evidence type="ECO:0000313" key="1">
    <source>
        <dbReference type="EMBL" id="KZT21295.1"/>
    </source>
</evidence>
<proteinExistence type="predicted"/>
<name>A0A165PNQ0_9AGAM</name>
<evidence type="ECO:0000313" key="2">
    <source>
        <dbReference type="Proteomes" id="UP000076761"/>
    </source>
</evidence>
<accession>A0A165PNQ0</accession>
<organism evidence="1 2">
    <name type="scientific">Neolentinus lepideus HHB14362 ss-1</name>
    <dbReference type="NCBI Taxonomy" id="1314782"/>
    <lineage>
        <taxon>Eukaryota</taxon>
        <taxon>Fungi</taxon>
        <taxon>Dikarya</taxon>
        <taxon>Basidiomycota</taxon>
        <taxon>Agaricomycotina</taxon>
        <taxon>Agaricomycetes</taxon>
        <taxon>Gloeophyllales</taxon>
        <taxon>Gloeophyllaceae</taxon>
        <taxon>Neolentinus</taxon>
    </lineage>
</organism>
<protein>
    <submittedName>
        <fullName evidence="1">Uncharacterized protein</fullName>
    </submittedName>
</protein>
<dbReference type="InParanoid" id="A0A165PNQ0"/>
<dbReference type="Proteomes" id="UP000076761">
    <property type="component" value="Unassembled WGS sequence"/>
</dbReference>
<dbReference type="AlphaFoldDB" id="A0A165PNQ0"/>
<sequence>MVTPHRSLLPESVRTRVVASNQTAETVPVELMSSIFLLTLDNATLVTSDVRSTPLNISQVCQYWRGIALAVPQLWSSLSMDLGSGCPDIPQLTSTWLFRAEKCDLSVAMFFPADSGTEACLASLHTHSANLNHLRVDASDVHIRLPALERLSALQMLDLSLRYSASRPRVFSHNPCPPCVFFSSLGGPQDPA</sequence>
<gene>
    <name evidence="1" type="ORF">NEOLEDRAFT_761402</name>
</gene>